<dbReference type="EMBL" id="KQ971375">
    <property type="protein sequence ID" value="EEZ97623.1"/>
    <property type="molecule type" value="Genomic_DNA"/>
</dbReference>
<dbReference type="PhylomeDB" id="D6X3M4"/>
<dbReference type="AlphaFoldDB" id="D6X3M4"/>
<name>D6X3M4_TRICA</name>
<reference evidence="1 2" key="2">
    <citation type="journal article" date="2010" name="Nucleic Acids Res.">
        <title>BeetleBase in 2010: revisions to provide comprehensive genomic information for Tribolium castaneum.</title>
        <authorList>
            <person name="Kim H.S."/>
            <person name="Murphy T."/>
            <person name="Xia J."/>
            <person name="Caragea D."/>
            <person name="Park Y."/>
            <person name="Beeman R.W."/>
            <person name="Lorenzen M.D."/>
            <person name="Butcher S."/>
            <person name="Manak J.R."/>
            <person name="Brown S.J."/>
        </authorList>
    </citation>
    <scope>GENOME REANNOTATION</scope>
    <source>
        <strain evidence="1 2">Georgia GA2</strain>
    </source>
</reference>
<proteinExistence type="predicted"/>
<protein>
    <recommendedName>
        <fullName evidence="3">Endonuclease/exonuclease/phosphatase domain-containing protein</fullName>
    </recommendedName>
</protein>
<evidence type="ECO:0008006" key="3">
    <source>
        <dbReference type="Google" id="ProtNLM"/>
    </source>
</evidence>
<evidence type="ECO:0000313" key="2">
    <source>
        <dbReference type="Proteomes" id="UP000007266"/>
    </source>
</evidence>
<dbReference type="Proteomes" id="UP000007266">
    <property type="component" value="Linkage group 10"/>
</dbReference>
<gene>
    <name evidence="1" type="primary">GLEAN_16071</name>
    <name evidence="1" type="ORF">TcasGA2_TC016071</name>
</gene>
<dbReference type="STRING" id="7070.D6X3M4"/>
<keyword evidence="2" id="KW-1185">Reference proteome</keyword>
<accession>D6X3M4</accession>
<dbReference type="HOGENOM" id="CLU_1919743_0_0_1"/>
<sequence>MDLHRIVSNAVLSNVLAKINPTDNLNKQVTSVVTPRYDVIVSLGNFNTDQLYVNAVAKCMMSYDFLQLIDDPTRITSSSQKLLNPIFINKPDLTLNSGTLNTDFMSDHQAVFCSIKIDVPKLCPQIKTYRNF</sequence>
<organism evidence="1 2">
    <name type="scientific">Tribolium castaneum</name>
    <name type="common">Red flour beetle</name>
    <dbReference type="NCBI Taxonomy" id="7070"/>
    <lineage>
        <taxon>Eukaryota</taxon>
        <taxon>Metazoa</taxon>
        <taxon>Ecdysozoa</taxon>
        <taxon>Arthropoda</taxon>
        <taxon>Hexapoda</taxon>
        <taxon>Insecta</taxon>
        <taxon>Pterygota</taxon>
        <taxon>Neoptera</taxon>
        <taxon>Endopterygota</taxon>
        <taxon>Coleoptera</taxon>
        <taxon>Polyphaga</taxon>
        <taxon>Cucujiformia</taxon>
        <taxon>Tenebrionidae</taxon>
        <taxon>Tenebrionidae incertae sedis</taxon>
        <taxon>Tribolium</taxon>
    </lineage>
</organism>
<evidence type="ECO:0000313" key="1">
    <source>
        <dbReference type="EMBL" id="EEZ97623.1"/>
    </source>
</evidence>
<reference evidence="1 2" key="1">
    <citation type="journal article" date="2008" name="Nature">
        <title>The genome of the model beetle and pest Tribolium castaneum.</title>
        <authorList>
            <consortium name="Tribolium Genome Sequencing Consortium"/>
            <person name="Richards S."/>
            <person name="Gibbs R.A."/>
            <person name="Weinstock G.M."/>
            <person name="Brown S.J."/>
            <person name="Denell R."/>
            <person name="Beeman R.W."/>
            <person name="Gibbs R."/>
            <person name="Beeman R.W."/>
            <person name="Brown S.J."/>
            <person name="Bucher G."/>
            <person name="Friedrich M."/>
            <person name="Grimmelikhuijzen C.J."/>
            <person name="Klingler M."/>
            <person name="Lorenzen M."/>
            <person name="Richards S."/>
            <person name="Roth S."/>
            <person name="Schroder R."/>
            <person name="Tautz D."/>
            <person name="Zdobnov E.M."/>
            <person name="Muzny D."/>
            <person name="Gibbs R.A."/>
            <person name="Weinstock G.M."/>
            <person name="Attaway T."/>
            <person name="Bell S."/>
            <person name="Buhay C.J."/>
            <person name="Chandrabose M.N."/>
            <person name="Chavez D."/>
            <person name="Clerk-Blankenburg K.P."/>
            <person name="Cree A."/>
            <person name="Dao M."/>
            <person name="Davis C."/>
            <person name="Chacko J."/>
            <person name="Dinh H."/>
            <person name="Dugan-Rocha S."/>
            <person name="Fowler G."/>
            <person name="Garner T.T."/>
            <person name="Garnes J."/>
            <person name="Gnirke A."/>
            <person name="Hawes A."/>
            <person name="Hernandez J."/>
            <person name="Hines S."/>
            <person name="Holder M."/>
            <person name="Hume J."/>
            <person name="Jhangiani S.N."/>
            <person name="Joshi V."/>
            <person name="Khan Z.M."/>
            <person name="Jackson L."/>
            <person name="Kovar C."/>
            <person name="Kowis A."/>
            <person name="Lee S."/>
            <person name="Lewis L.R."/>
            <person name="Margolis J."/>
            <person name="Morgan M."/>
            <person name="Nazareth L.V."/>
            <person name="Nguyen N."/>
            <person name="Okwuonu G."/>
            <person name="Parker D."/>
            <person name="Richards S."/>
            <person name="Ruiz S.J."/>
            <person name="Santibanez J."/>
            <person name="Savard J."/>
            <person name="Scherer S.E."/>
            <person name="Schneider B."/>
            <person name="Sodergren E."/>
            <person name="Tautz D."/>
            <person name="Vattahil S."/>
            <person name="Villasana D."/>
            <person name="White C.S."/>
            <person name="Wright R."/>
            <person name="Park Y."/>
            <person name="Beeman R.W."/>
            <person name="Lord J."/>
            <person name="Oppert B."/>
            <person name="Lorenzen M."/>
            <person name="Brown S."/>
            <person name="Wang L."/>
            <person name="Savard J."/>
            <person name="Tautz D."/>
            <person name="Richards S."/>
            <person name="Weinstock G."/>
            <person name="Gibbs R.A."/>
            <person name="Liu Y."/>
            <person name="Worley K."/>
            <person name="Weinstock G."/>
            <person name="Elsik C.G."/>
            <person name="Reese J.T."/>
            <person name="Elhaik E."/>
            <person name="Landan G."/>
            <person name="Graur D."/>
            <person name="Arensburger P."/>
            <person name="Atkinson P."/>
            <person name="Beeman R.W."/>
            <person name="Beidler J."/>
            <person name="Brown S.J."/>
            <person name="Demuth J.P."/>
            <person name="Drury D.W."/>
            <person name="Du Y.Z."/>
            <person name="Fujiwara H."/>
            <person name="Lorenzen M."/>
            <person name="Maselli V."/>
            <person name="Osanai M."/>
            <person name="Park Y."/>
            <person name="Robertson H.M."/>
            <person name="Tu Z."/>
            <person name="Wang J.J."/>
            <person name="Wang S."/>
            <person name="Richards S."/>
            <person name="Song H."/>
            <person name="Zhang L."/>
            <person name="Sodergren E."/>
            <person name="Werner D."/>
            <person name="Stanke M."/>
            <person name="Morgenstern B."/>
            <person name="Solovyev V."/>
            <person name="Kosarev P."/>
            <person name="Brown G."/>
            <person name="Chen H.C."/>
            <person name="Ermolaeva O."/>
            <person name="Hlavina W."/>
            <person name="Kapustin Y."/>
            <person name="Kiryutin B."/>
            <person name="Kitts P."/>
            <person name="Maglott D."/>
            <person name="Pruitt K."/>
            <person name="Sapojnikov V."/>
            <person name="Souvorov A."/>
            <person name="Mackey A.J."/>
            <person name="Waterhouse R.M."/>
            <person name="Wyder S."/>
            <person name="Zdobnov E.M."/>
            <person name="Zdobnov E.M."/>
            <person name="Wyder S."/>
            <person name="Kriventseva E.V."/>
            <person name="Kadowaki T."/>
            <person name="Bork P."/>
            <person name="Aranda M."/>
            <person name="Bao R."/>
            <person name="Beermann A."/>
            <person name="Berns N."/>
            <person name="Bolognesi R."/>
            <person name="Bonneton F."/>
            <person name="Bopp D."/>
            <person name="Brown S.J."/>
            <person name="Bucher G."/>
            <person name="Butts T."/>
            <person name="Chaumot A."/>
            <person name="Denell R.E."/>
            <person name="Ferrier D.E."/>
            <person name="Friedrich M."/>
            <person name="Gordon C.M."/>
            <person name="Jindra M."/>
            <person name="Klingler M."/>
            <person name="Lan Q."/>
            <person name="Lattorff H.M."/>
            <person name="Laudet V."/>
            <person name="von Levetsow C."/>
            <person name="Liu Z."/>
            <person name="Lutz R."/>
            <person name="Lynch J.A."/>
            <person name="da Fonseca R.N."/>
            <person name="Posnien N."/>
            <person name="Reuter R."/>
            <person name="Roth S."/>
            <person name="Savard J."/>
            <person name="Schinko J.B."/>
            <person name="Schmitt C."/>
            <person name="Schoppmeier M."/>
            <person name="Schroder R."/>
            <person name="Shippy T.D."/>
            <person name="Simonnet F."/>
            <person name="Marques-Souza H."/>
            <person name="Tautz D."/>
            <person name="Tomoyasu Y."/>
            <person name="Trauner J."/>
            <person name="Van der Zee M."/>
            <person name="Vervoort M."/>
            <person name="Wittkopp N."/>
            <person name="Wimmer E.A."/>
            <person name="Yang X."/>
            <person name="Jones A.K."/>
            <person name="Sattelle D.B."/>
            <person name="Ebert P.R."/>
            <person name="Nelson D."/>
            <person name="Scott J.G."/>
            <person name="Beeman R.W."/>
            <person name="Muthukrishnan S."/>
            <person name="Kramer K.J."/>
            <person name="Arakane Y."/>
            <person name="Beeman R.W."/>
            <person name="Zhu Q."/>
            <person name="Hogenkamp D."/>
            <person name="Dixit R."/>
            <person name="Oppert B."/>
            <person name="Jiang H."/>
            <person name="Zou Z."/>
            <person name="Marshall J."/>
            <person name="Elpidina E."/>
            <person name="Vinokurov K."/>
            <person name="Oppert C."/>
            <person name="Zou Z."/>
            <person name="Evans J."/>
            <person name="Lu Z."/>
            <person name="Zhao P."/>
            <person name="Sumathipala N."/>
            <person name="Altincicek B."/>
            <person name="Vilcinskas A."/>
            <person name="Williams M."/>
            <person name="Hultmark D."/>
            <person name="Hetru C."/>
            <person name="Jiang H."/>
            <person name="Grimmelikhuijzen C.J."/>
            <person name="Hauser F."/>
            <person name="Cazzamali G."/>
            <person name="Williamson M."/>
            <person name="Park Y."/>
            <person name="Li B."/>
            <person name="Tanaka Y."/>
            <person name="Predel R."/>
            <person name="Neupert S."/>
            <person name="Schachtner J."/>
            <person name="Verleyen P."/>
            <person name="Raible F."/>
            <person name="Bork P."/>
            <person name="Friedrich M."/>
            <person name="Walden K.K."/>
            <person name="Robertson H.M."/>
            <person name="Angeli S."/>
            <person name="Foret S."/>
            <person name="Bucher G."/>
            <person name="Schuetz S."/>
            <person name="Maleszka R."/>
            <person name="Wimmer E.A."/>
            <person name="Beeman R.W."/>
            <person name="Lorenzen M."/>
            <person name="Tomoyasu Y."/>
            <person name="Miller S.C."/>
            <person name="Grossmann D."/>
            <person name="Bucher G."/>
        </authorList>
    </citation>
    <scope>NUCLEOTIDE SEQUENCE [LARGE SCALE GENOMIC DNA]</scope>
    <source>
        <strain evidence="1 2">Georgia GA2</strain>
    </source>
</reference>